<evidence type="ECO:0000256" key="2">
    <source>
        <dbReference type="SAM" id="Phobius"/>
    </source>
</evidence>
<gene>
    <name evidence="3" type="ORF">LY90DRAFT_700589</name>
</gene>
<dbReference type="Proteomes" id="UP000193920">
    <property type="component" value="Unassembled WGS sequence"/>
</dbReference>
<evidence type="ECO:0000256" key="1">
    <source>
        <dbReference type="SAM" id="MobiDB-lite"/>
    </source>
</evidence>
<keyword evidence="4" id="KW-1185">Reference proteome</keyword>
<keyword evidence="2" id="KW-0812">Transmembrane</keyword>
<protein>
    <submittedName>
        <fullName evidence="3">Uncharacterized protein</fullName>
    </submittedName>
</protein>
<proteinExistence type="predicted"/>
<dbReference type="EMBL" id="MCOG01000050">
    <property type="protein sequence ID" value="ORY66674.1"/>
    <property type="molecule type" value="Genomic_DNA"/>
</dbReference>
<feature type="region of interest" description="Disordered" evidence="1">
    <location>
        <begin position="238"/>
        <end position="296"/>
    </location>
</feature>
<reference evidence="3 4" key="1">
    <citation type="submission" date="2016-08" db="EMBL/GenBank/DDBJ databases">
        <title>A Parts List for Fungal Cellulosomes Revealed by Comparative Genomics.</title>
        <authorList>
            <consortium name="DOE Joint Genome Institute"/>
            <person name="Haitjema C.H."/>
            <person name="Gilmore S.P."/>
            <person name="Henske J.K."/>
            <person name="Solomon K.V."/>
            <person name="De Groot R."/>
            <person name="Kuo A."/>
            <person name="Mondo S.J."/>
            <person name="Salamov A.A."/>
            <person name="Labutti K."/>
            <person name="Zhao Z."/>
            <person name="Chiniquy J."/>
            <person name="Barry K."/>
            <person name="Brewer H.M."/>
            <person name="Purvine S.O."/>
            <person name="Wright A.T."/>
            <person name="Boxma B."/>
            <person name="Van Alen T."/>
            <person name="Hackstein J.H."/>
            <person name="Baker S.E."/>
            <person name="Grigoriev I.V."/>
            <person name="O'Malley M.A."/>
        </authorList>
    </citation>
    <scope>NUCLEOTIDE SEQUENCE [LARGE SCALE GENOMIC DNA]</scope>
    <source>
        <strain evidence="3 4">G1</strain>
    </source>
</reference>
<feature type="transmembrane region" description="Helical" evidence="2">
    <location>
        <begin position="53"/>
        <end position="80"/>
    </location>
</feature>
<keyword evidence="2" id="KW-0472">Membrane</keyword>
<feature type="compositionally biased region" description="Pro residues" evidence="1">
    <location>
        <begin position="172"/>
        <end position="188"/>
    </location>
</feature>
<evidence type="ECO:0000313" key="4">
    <source>
        <dbReference type="Proteomes" id="UP000193920"/>
    </source>
</evidence>
<feature type="compositionally biased region" description="Basic residues" evidence="1">
    <location>
        <begin position="272"/>
        <end position="296"/>
    </location>
</feature>
<name>A0A1Y2E5Q1_9FUNG</name>
<dbReference type="AlphaFoldDB" id="A0A1Y2E5Q1"/>
<accession>A0A1Y2E5Q1</accession>
<organism evidence="3 4">
    <name type="scientific">Neocallimastix californiae</name>
    <dbReference type="NCBI Taxonomy" id="1754190"/>
    <lineage>
        <taxon>Eukaryota</taxon>
        <taxon>Fungi</taxon>
        <taxon>Fungi incertae sedis</taxon>
        <taxon>Chytridiomycota</taxon>
        <taxon>Chytridiomycota incertae sedis</taxon>
        <taxon>Neocallimastigomycetes</taxon>
        <taxon>Neocallimastigales</taxon>
        <taxon>Neocallimastigaceae</taxon>
        <taxon>Neocallimastix</taxon>
    </lineage>
</organism>
<keyword evidence="2" id="KW-1133">Transmembrane helix</keyword>
<feature type="region of interest" description="Disordered" evidence="1">
    <location>
        <begin position="171"/>
        <end position="212"/>
    </location>
</feature>
<sequence length="296" mass="34175">MHKKNKLYSRFSRPYTDFDYYEEPSMINSNIRNYYHHNYKRANSNKKDDPENFGWVGTAIILGIVFFVFIVIFSIIISVLREKVNKKKNDKVDTENNDHIIRENNINPNIMITPPSQEEIKYDDTTNIVPPSLNYPLQNNYLFQEYQYFPNEYYPSSQNIIYIPNVINEPSLSPPQAPPQTPSQPPSPIRGFPPRGYSSFSSPSYFNSPNRKSYSHISILPVDETSIVNSENIIDNQINDDTNINNTNNNNSNNNGSNSNDSSKSNSNNSNNKKKIKNKNNSKGKNKNKNKDTKKR</sequence>
<feature type="compositionally biased region" description="Low complexity" evidence="1">
    <location>
        <begin position="192"/>
        <end position="211"/>
    </location>
</feature>
<feature type="compositionally biased region" description="Low complexity" evidence="1">
    <location>
        <begin position="238"/>
        <end position="271"/>
    </location>
</feature>
<comment type="caution">
    <text evidence="3">The sequence shown here is derived from an EMBL/GenBank/DDBJ whole genome shotgun (WGS) entry which is preliminary data.</text>
</comment>
<evidence type="ECO:0000313" key="3">
    <source>
        <dbReference type="EMBL" id="ORY66674.1"/>
    </source>
</evidence>